<accession>A0AAE0K4N3</accession>
<keyword evidence="2" id="KW-1185">Reference proteome</keyword>
<evidence type="ECO:0000313" key="1">
    <source>
        <dbReference type="EMBL" id="KAK3369550.1"/>
    </source>
</evidence>
<name>A0AAE0K4N3_9PEZI</name>
<gene>
    <name evidence="1" type="ORF">B0T24DRAFT_502676</name>
</gene>
<organism evidence="1 2">
    <name type="scientific">Lasiosphaeria ovina</name>
    <dbReference type="NCBI Taxonomy" id="92902"/>
    <lineage>
        <taxon>Eukaryota</taxon>
        <taxon>Fungi</taxon>
        <taxon>Dikarya</taxon>
        <taxon>Ascomycota</taxon>
        <taxon>Pezizomycotina</taxon>
        <taxon>Sordariomycetes</taxon>
        <taxon>Sordariomycetidae</taxon>
        <taxon>Sordariales</taxon>
        <taxon>Lasiosphaeriaceae</taxon>
        <taxon>Lasiosphaeria</taxon>
    </lineage>
</organism>
<dbReference type="EMBL" id="JAULSN010000006">
    <property type="protein sequence ID" value="KAK3369550.1"/>
    <property type="molecule type" value="Genomic_DNA"/>
</dbReference>
<feature type="non-terminal residue" evidence="1">
    <location>
        <position position="1"/>
    </location>
</feature>
<protein>
    <submittedName>
        <fullName evidence="1">Uncharacterized protein</fullName>
    </submittedName>
</protein>
<feature type="non-terminal residue" evidence="1">
    <location>
        <position position="55"/>
    </location>
</feature>
<dbReference type="AlphaFoldDB" id="A0AAE0K4N3"/>
<evidence type="ECO:0000313" key="2">
    <source>
        <dbReference type="Proteomes" id="UP001287356"/>
    </source>
</evidence>
<reference evidence="1" key="2">
    <citation type="submission" date="2023-06" db="EMBL/GenBank/DDBJ databases">
        <authorList>
            <consortium name="Lawrence Berkeley National Laboratory"/>
            <person name="Haridas S."/>
            <person name="Hensen N."/>
            <person name="Bonometti L."/>
            <person name="Westerberg I."/>
            <person name="Brannstrom I.O."/>
            <person name="Guillou S."/>
            <person name="Cros-Aarteil S."/>
            <person name="Calhoun S."/>
            <person name="Kuo A."/>
            <person name="Mondo S."/>
            <person name="Pangilinan J."/>
            <person name="Riley R."/>
            <person name="Labutti K."/>
            <person name="Andreopoulos B."/>
            <person name="Lipzen A."/>
            <person name="Chen C."/>
            <person name="Yanf M."/>
            <person name="Daum C."/>
            <person name="Ng V."/>
            <person name="Clum A."/>
            <person name="Steindorff A."/>
            <person name="Ohm R."/>
            <person name="Martin F."/>
            <person name="Silar P."/>
            <person name="Natvig D."/>
            <person name="Lalanne C."/>
            <person name="Gautier V."/>
            <person name="Ament-Velasquez S.L."/>
            <person name="Kruys A."/>
            <person name="Hutchinson M.I."/>
            <person name="Powell A.J."/>
            <person name="Barry K."/>
            <person name="Miller A.N."/>
            <person name="Grigoriev I.V."/>
            <person name="Debuchy R."/>
            <person name="Gladieux P."/>
            <person name="Thoren M.H."/>
            <person name="Johannesson H."/>
        </authorList>
    </citation>
    <scope>NUCLEOTIDE SEQUENCE</scope>
    <source>
        <strain evidence="1">CBS 958.72</strain>
    </source>
</reference>
<reference evidence="1" key="1">
    <citation type="journal article" date="2023" name="Mol. Phylogenet. Evol.">
        <title>Genome-scale phylogeny and comparative genomics of the fungal order Sordariales.</title>
        <authorList>
            <person name="Hensen N."/>
            <person name="Bonometti L."/>
            <person name="Westerberg I."/>
            <person name="Brannstrom I.O."/>
            <person name="Guillou S."/>
            <person name="Cros-Aarteil S."/>
            <person name="Calhoun S."/>
            <person name="Haridas S."/>
            <person name="Kuo A."/>
            <person name="Mondo S."/>
            <person name="Pangilinan J."/>
            <person name="Riley R."/>
            <person name="LaButti K."/>
            <person name="Andreopoulos B."/>
            <person name="Lipzen A."/>
            <person name="Chen C."/>
            <person name="Yan M."/>
            <person name="Daum C."/>
            <person name="Ng V."/>
            <person name="Clum A."/>
            <person name="Steindorff A."/>
            <person name="Ohm R.A."/>
            <person name="Martin F."/>
            <person name="Silar P."/>
            <person name="Natvig D.O."/>
            <person name="Lalanne C."/>
            <person name="Gautier V."/>
            <person name="Ament-Velasquez S.L."/>
            <person name="Kruys A."/>
            <person name="Hutchinson M.I."/>
            <person name="Powell A.J."/>
            <person name="Barry K."/>
            <person name="Miller A.N."/>
            <person name="Grigoriev I.V."/>
            <person name="Debuchy R."/>
            <person name="Gladieux P."/>
            <person name="Hiltunen Thoren M."/>
            <person name="Johannesson H."/>
        </authorList>
    </citation>
    <scope>NUCLEOTIDE SEQUENCE</scope>
    <source>
        <strain evidence="1">CBS 958.72</strain>
    </source>
</reference>
<dbReference type="Proteomes" id="UP001287356">
    <property type="component" value="Unassembled WGS sequence"/>
</dbReference>
<sequence>TKSIRRYNKKLRRNLEGLLSKCYKYGELKGVELGIYIDYTEKNEFVSYESEGFSY</sequence>
<proteinExistence type="predicted"/>
<comment type="caution">
    <text evidence="1">The sequence shown here is derived from an EMBL/GenBank/DDBJ whole genome shotgun (WGS) entry which is preliminary data.</text>
</comment>